<reference evidence="1 2" key="1">
    <citation type="submission" date="2021-06" db="EMBL/GenBank/DDBJ databases">
        <title>A haploid diamondback moth (Plutella xylostella L.) genome assembly resolves 31 chromosomes and identifies a diamide resistance mutation.</title>
        <authorList>
            <person name="Ward C.M."/>
            <person name="Perry K.D."/>
            <person name="Baker G."/>
            <person name="Powis K."/>
            <person name="Heckel D.G."/>
            <person name="Baxter S.W."/>
        </authorList>
    </citation>
    <scope>NUCLEOTIDE SEQUENCE [LARGE SCALE GENOMIC DNA]</scope>
    <source>
        <strain evidence="1 2">LV</strain>
        <tissue evidence="1">Single pupa</tissue>
    </source>
</reference>
<proteinExistence type="predicted"/>
<evidence type="ECO:0000313" key="2">
    <source>
        <dbReference type="Proteomes" id="UP000823941"/>
    </source>
</evidence>
<sequence length="55" mass="6504">MEMGRPRRKTRRWKMDTHSYHLAGAIRQAQTRQTVCPLGRRHCRGCWYTVDSIGS</sequence>
<accession>A0ABQ7PRW9</accession>
<dbReference type="EMBL" id="JAHIBW010000029">
    <property type="protein sequence ID" value="KAG7295724.1"/>
    <property type="molecule type" value="Genomic_DNA"/>
</dbReference>
<keyword evidence="2" id="KW-1185">Reference proteome</keyword>
<protein>
    <submittedName>
        <fullName evidence="1">Uncharacterized protein</fullName>
    </submittedName>
</protein>
<name>A0ABQ7PRW9_PLUXY</name>
<comment type="caution">
    <text evidence="1">The sequence shown here is derived from an EMBL/GenBank/DDBJ whole genome shotgun (WGS) entry which is preliminary data.</text>
</comment>
<dbReference type="Proteomes" id="UP000823941">
    <property type="component" value="Chromosome 29"/>
</dbReference>
<evidence type="ECO:0000313" key="1">
    <source>
        <dbReference type="EMBL" id="KAG7295724.1"/>
    </source>
</evidence>
<gene>
    <name evidence="1" type="ORF">JYU34_020765</name>
</gene>
<organism evidence="1 2">
    <name type="scientific">Plutella xylostella</name>
    <name type="common">Diamondback moth</name>
    <name type="synonym">Plutella maculipennis</name>
    <dbReference type="NCBI Taxonomy" id="51655"/>
    <lineage>
        <taxon>Eukaryota</taxon>
        <taxon>Metazoa</taxon>
        <taxon>Ecdysozoa</taxon>
        <taxon>Arthropoda</taxon>
        <taxon>Hexapoda</taxon>
        <taxon>Insecta</taxon>
        <taxon>Pterygota</taxon>
        <taxon>Neoptera</taxon>
        <taxon>Endopterygota</taxon>
        <taxon>Lepidoptera</taxon>
        <taxon>Glossata</taxon>
        <taxon>Ditrysia</taxon>
        <taxon>Yponomeutoidea</taxon>
        <taxon>Plutellidae</taxon>
        <taxon>Plutella</taxon>
    </lineage>
</organism>